<sequence length="374" mass="42781">EESDEEDPEESMQGGRTSARHIKWPVQEVLSRTQVVKQIVDDLLQLMQESLSESFMPVLQPGIGVGSTFEGWSPYEPDDVIYHVLVPLKPPTGHTFHLQWGTRGSMPAKHSYILVEVECTCEIQNMPCSVHHSRKHPKRMKQAPSLLDTLCTNSYLDVEKIAEWFQCLAKEAWVALPQAHYYEMKVLPYSQRSCPMKLKSAYKKSTLFIEILFGVQQGVSDIFLSSQSTGGTNTPSTLWIKNYLVAEGKFFSHVARQVPHGSFHLKCLHLCTSILDNTNFTPYMFKTVVMHLLNTKPMSGWCRRECVMRLVDILKYLHCCLEQKKLNFFFGNGKMPQEIILPPDFHTSEPHNLLHHLVQSPAAHAEALRQFEKI</sequence>
<dbReference type="InterPro" id="IPR024810">
    <property type="entry name" value="MAB21L/cGLR"/>
</dbReference>
<dbReference type="PANTHER" id="PTHR10656:SF40">
    <property type="entry name" value="INOSITOL 1,4,5-TRISPHOSPHATE RECEPTOR-INTERACTING PROTEIN-LIKE 1"/>
    <property type="match status" value="1"/>
</dbReference>
<name>A0A7K8XD76_9PICI</name>
<proteinExistence type="inferred from homology"/>
<evidence type="ECO:0000256" key="5">
    <source>
        <dbReference type="ARBA" id="ARBA00022989"/>
    </source>
</evidence>
<dbReference type="Proteomes" id="UP000583613">
    <property type="component" value="Unassembled WGS sequence"/>
</dbReference>
<evidence type="ECO:0000313" key="8">
    <source>
        <dbReference type="EMBL" id="NXF88646.1"/>
    </source>
</evidence>
<evidence type="ECO:0000256" key="2">
    <source>
        <dbReference type="ARBA" id="ARBA00005554"/>
    </source>
</evidence>
<dbReference type="InterPro" id="IPR026250">
    <property type="entry name" value="ITPRIP-like"/>
</dbReference>
<keyword evidence="6" id="KW-0472">Membrane</keyword>
<dbReference type="Gene3D" id="1.10.1410.40">
    <property type="match status" value="1"/>
</dbReference>
<dbReference type="PRINTS" id="PR02107">
    <property type="entry name" value="INOS145TPRIP"/>
</dbReference>
<dbReference type="Gene3D" id="3.30.460.90">
    <property type="match status" value="1"/>
</dbReference>
<feature type="non-terminal residue" evidence="8">
    <location>
        <position position="374"/>
    </location>
</feature>
<dbReference type="SMART" id="SM01265">
    <property type="entry name" value="Mab-21"/>
    <property type="match status" value="1"/>
</dbReference>
<evidence type="ECO:0000256" key="6">
    <source>
        <dbReference type="ARBA" id="ARBA00023136"/>
    </source>
</evidence>
<gene>
    <name evidence="8" type="primary">Itpripl1_1</name>
    <name evidence="8" type="ORF">EUBBOU_R11264</name>
</gene>
<feature type="domain" description="Mab-21-like HhH/H2TH-like" evidence="7">
    <location>
        <begin position="278"/>
        <end position="331"/>
    </location>
</feature>
<dbReference type="EMBL" id="VWZE01007749">
    <property type="protein sequence ID" value="NXF88646.1"/>
    <property type="molecule type" value="Genomic_DNA"/>
</dbReference>
<organism evidence="8 9">
    <name type="scientific">Eubucco bourcierii</name>
    <name type="common">red-headed barbet</name>
    <dbReference type="NCBI Taxonomy" id="91767"/>
    <lineage>
        <taxon>Eukaryota</taxon>
        <taxon>Metazoa</taxon>
        <taxon>Chordata</taxon>
        <taxon>Craniata</taxon>
        <taxon>Vertebrata</taxon>
        <taxon>Euteleostomi</taxon>
        <taxon>Archelosauria</taxon>
        <taxon>Archosauria</taxon>
        <taxon>Dinosauria</taxon>
        <taxon>Saurischia</taxon>
        <taxon>Theropoda</taxon>
        <taxon>Coelurosauria</taxon>
        <taxon>Aves</taxon>
        <taxon>Neognathae</taxon>
        <taxon>Neoaves</taxon>
        <taxon>Telluraves</taxon>
        <taxon>Coraciimorphae</taxon>
        <taxon>Piciformes</taxon>
        <taxon>Ramphastidae</taxon>
        <taxon>Eubucco</taxon>
    </lineage>
</organism>
<protein>
    <submittedName>
        <fullName evidence="8">IPIL1 protein</fullName>
    </submittedName>
</protein>
<accession>A0A7K8XD76</accession>
<comment type="similarity">
    <text evidence="2">Belongs to the ITPRIP family.</text>
</comment>
<dbReference type="InterPro" id="IPR046906">
    <property type="entry name" value="Mab-21_HhH/H2TH-like"/>
</dbReference>
<keyword evidence="4" id="KW-0732">Signal</keyword>
<keyword evidence="3" id="KW-0812">Transmembrane</keyword>
<evidence type="ECO:0000256" key="4">
    <source>
        <dbReference type="ARBA" id="ARBA00022729"/>
    </source>
</evidence>
<comment type="caution">
    <text evidence="8">The sequence shown here is derived from an EMBL/GenBank/DDBJ whole genome shotgun (WGS) entry which is preliminary data.</text>
</comment>
<dbReference type="PANTHER" id="PTHR10656">
    <property type="entry name" value="CELL FATE DETERMINING PROTEIN MAB21-RELATED"/>
    <property type="match status" value="1"/>
</dbReference>
<evidence type="ECO:0000256" key="1">
    <source>
        <dbReference type="ARBA" id="ARBA00004479"/>
    </source>
</evidence>
<keyword evidence="5" id="KW-1133">Transmembrane helix</keyword>
<dbReference type="AlphaFoldDB" id="A0A7K8XD76"/>
<evidence type="ECO:0000259" key="7">
    <source>
        <dbReference type="Pfam" id="PF20266"/>
    </source>
</evidence>
<keyword evidence="9" id="KW-1185">Reference proteome</keyword>
<dbReference type="OrthoDB" id="9034619at2759"/>
<evidence type="ECO:0000256" key="3">
    <source>
        <dbReference type="ARBA" id="ARBA00022692"/>
    </source>
</evidence>
<evidence type="ECO:0000313" key="9">
    <source>
        <dbReference type="Proteomes" id="UP000583613"/>
    </source>
</evidence>
<dbReference type="GO" id="GO:0016020">
    <property type="term" value="C:membrane"/>
    <property type="evidence" value="ECO:0007669"/>
    <property type="project" value="UniProtKB-SubCell"/>
</dbReference>
<comment type="subcellular location">
    <subcellularLocation>
        <location evidence="1">Membrane</location>
        <topology evidence="1">Single-pass type I membrane protein</topology>
    </subcellularLocation>
</comment>
<reference evidence="8 9" key="1">
    <citation type="submission" date="2019-09" db="EMBL/GenBank/DDBJ databases">
        <title>Bird 10,000 Genomes (B10K) Project - Family phase.</title>
        <authorList>
            <person name="Zhang G."/>
        </authorList>
    </citation>
    <scope>NUCLEOTIDE SEQUENCE [LARGE SCALE GENOMIC DNA]</scope>
    <source>
        <strain evidence="8">B10K-DU-001-04</strain>
        <tissue evidence="8">Muscle</tissue>
    </source>
</reference>
<dbReference type="Pfam" id="PF20266">
    <property type="entry name" value="Mab-21_C"/>
    <property type="match status" value="1"/>
</dbReference>
<feature type="non-terminal residue" evidence="8">
    <location>
        <position position="1"/>
    </location>
</feature>